<sequence length="78" mass="8839">MTTTGTVRRRRVRIWFGVHVIADYCAEPDLAQRYAAAMDRRFAGLKITNEPLPPDDDMSATPTPELPNEQLLWPLTAL</sequence>
<evidence type="ECO:0000256" key="1">
    <source>
        <dbReference type="SAM" id="MobiDB-lite"/>
    </source>
</evidence>
<protein>
    <submittedName>
        <fullName evidence="2">Uncharacterized protein</fullName>
    </submittedName>
</protein>
<reference evidence="3" key="1">
    <citation type="submission" date="2019-09" db="EMBL/GenBank/DDBJ databases">
        <title>Antimicrobial potential of Antarctic Bacteria.</title>
        <authorList>
            <person name="Benaud N."/>
            <person name="Edwards R.J."/>
            <person name="Ferrari B.C."/>
        </authorList>
    </citation>
    <scope>NUCLEOTIDE SEQUENCE [LARGE SCALE GENOMIC DNA]</scope>
    <source>
        <strain evidence="3">SPB151</strain>
    </source>
</reference>
<reference evidence="2 3" key="2">
    <citation type="journal article" date="2020" name="Microbiol. Resour. Announc.">
        <title>Antarctic desert soil bacteria exhibit high novel natural product potential, evaluated through long-read genome sequencing and comparative genomics.</title>
        <authorList>
            <person name="Benaud N."/>
            <person name="Edwards R.J."/>
            <person name="Amos T.G."/>
            <person name="D'Agostino P.M."/>
            <person name="Gutierrez-Chavez C."/>
            <person name="Montgomery K."/>
            <person name="Nicetic I."/>
            <person name="Ferrari B.C."/>
        </authorList>
    </citation>
    <scope>NUCLEOTIDE SEQUENCE [LARGE SCALE GENOMIC DNA]</scope>
    <source>
        <strain evidence="2 3">SPB151</strain>
    </source>
</reference>
<dbReference type="EMBL" id="CP043661">
    <property type="protein sequence ID" value="QNE18223.1"/>
    <property type="molecule type" value="Genomic_DNA"/>
</dbReference>
<organism evidence="2 3">
    <name type="scientific">Kribbella qitaiheensis</name>
    <dbReference type="NCBI Taxonomy" id="1544730"/>
    <lineage>
        <taxon>Bacteria</taxon>
        <taxon>Bacillati</taxon>
        <taxon>Actinomycetota</taxon>
        <taxon>Actinomycetes</taxon>
        <taxon>Propionibacteriales</taxon>
        <taxon>Kribbellaceae</taxon>
        <taxon>Kribbella</taxon>
    </lineage>
</organism>
<dbReference type="Proteomes" id="UP000515563">
    <property type="component" value="Chromosome"/>
</dbReference>
<accession>A0A7G6WW58</accession>
<proteinExistence type="predicted"/>
<keyword evidence="3" id="KW-1185">Reference proteome</keyword>
<gene>
    <name evidence="2" type="ORF">F1D05_10350</name>
</gene>
<dbReference type="AlphaFoldDB" id="A0A7G6WW58"/>
<dbReference type="KEGG" id="kqi:F1D05_10350"/>
<evidence type="ECO:0000313" key="2">
    <source>
        <dbReference type="EMBL" id="QNE18223.1"/>
    </source>
</evidence>
<evidence type="ECO:0000313" key="3">
    <source>
        <dbReference type="Proteomes" id="UP000515563"/>
    </source>
</evidence>
<feature type="region of interest" description="Disordered" evidence="1">
    <location>
        <begin position="47"/>
        <end position="67"/>
    </location>
</feature>
<name>A0A7G6WW58_9ACTN</name>
<dbReference type="RefSeq" id="WP_185447202.1">
    <property type="nucleotide sequence ID" value="NZ_CP043661.1"/>
</dbReference>